<protein>
    <submittedName>
        <fullName evidence="2">Uncharacterized protein</fullName>
    </submittedName>
</protein>
<gene>
    <name evidence="2" type="ORF">PGLA2088_LOCUS16375</name>
</gene>
<dbReference type="Proteomes" id="UP000626109">
    <property type="component" value="Unassembled WGS sequence"/>
</dbReference>
<evidence type="ECO:0000313" key="3">
    <source>
        <dbReference type="Proteomes" id="UP000626109"/>
    </source>
</evidence>
<name>A0A813J5P7_POLGL</name>
<dbReference type="EMBL" id="CAJNNW010020695">
    <property type="protein sequence ID" value="CAE8666685.1"/>
    <property type="molecule type" value="Genomic_DNA"/>
</dbReference>
<dbReference type="AlphaFoldDB" id="A0A813J5P7"/>
<feature type="non-terminal residue" evidence="2">
    <location>
        <position position="1"/>
    </location>
</feature>
<proteinExistence type="predicted"/>
<evidence type="ECO:0000256" key="1">
    <source>
        <dbReference type="SAM" id="MobiDB-lite"/>
    </source>
</evidence>
<accession>A0A813J5P7</accession>
<feature type="compositionally biased region" description="Basic and acidic residues" evidence="1">
    <location>
        <begin position="31"/>
        <end position="48"/>
    </location>
</feature>
<reference evidence="2" key="1">
    <citation type="submission" date="2021-02" db="EMBL/GenBank/DDBJ databases">
        <authorList>
            <person name="Dougan E. K."/>
            <person name="Rhodes N."/>
            <person name="Thang M."/>
            <person name="Chan C."/>
        </authorList>
    </citation>
    <scope>NUCLEOTIDE SEQUENCE</scope>
</reference>
<feature type="non-terminal residue" evidence="2">
    <location>
        <position position="226"/>
    </location>
</feature>
<feature type="region of interest" description="Disordered" evidence="1">
    <location>
        <begin position="1"/>
        <end position="70"/>
    </location>
</feature>
<sequence>LKRRASVASPLRTSESDAHETTIMSLDEEASGGRRERERERQQQEKRRLSVASAFSDEGLEMPSEEKENGLRWQDANGDSFIRCQSHDSQDQILPMKNIASMASLASVAPPIAIQRGITPLLVKNPFGPGLFSSSLHGDVPAMSSQAEVIIDDYSPRIMLLKRLLLCFATCGVYYSEASNSAQLGDIWPYPLAAVLGHGSRTLIRLEDVESSEFLNFLLSGDPQVV</sequence>
<evidence type="ECO:0000313" key="2">
    <source>
        <dbReference type="EMBL" id="CAE8666685.1"/>
    </source>
</evidence>
<organism evidence="2 3">
    <name type="scientific">Polarella glacialis</name>
    <name type="common">Dinoflagellate</name>
    <dbReference type="NCBI Taxonomy" id="89957"/>
    <lineage>
        <taxon>Eukaryota</taxon>
        <taxon>Sar</taxon>
        <taxon>Alveolata</taxon>
        <taxon>Dinophyceae</taxon>
        <taxon>Suessiales</taxon>
        <taxon>Suessiaceae</taxon>
        <taxon>Polarella</taxon>
    </lineage>
</organism>
<comment type="caution">
    <text evidence="2">The sequence shown here is derived from an EMBL/GenBank/DDBJ whole genome shotgun (WGS) entry which is preliminary data.</text>
</comment>